<dbReference type="InterPro" id="IPR018060">
    <property type="entry name" value="HTH_AraC"/>
</dbReference>
<sequence>MKSIQIRSIPVREVIADFANAFDTTYKENCREYWLNIPAHLGEGTIKGFEFSGGISILNYDCKFKEDTEIAFIVDDIHPLKFLYSLEGSMDHRFENEEECHTIEQYQNVIVASSGKKGHVLTFARNSKTCMNSLEINRSKFYAHMECELKDLEDDLAKIFRDIWALESFYYKGYYSLQISELWEMSLLLKHKNFVRKVAMEGIAYQMLAEEILQYQDGLKKDDDGTKGILTRIEVKLINDAATHIKTELGDLGTIEDIARKFGLNVNKLQDGFKRIYKLTVNSYIHKIRLDLAIYLLTNSDHNMSEIVEKIGLNSKSYFSKIFKESYGLSPSQFRRNNHKKNIETEV</sequence>
<dbReference type="Gene3D" id="1.10.10.60">
    <property type="entry name" value="Homeodomain-like"/>
    <property type="match status" value="1"/>
</dbReference>
<evidence type="ECO:0000256" key="2">
    <source>
        <dbReference type="ARBA" id="ARBA00023125"/>
    </source>
</evidence>
<dbReference type="PROSITE" id="PS01124">
    <property type="entry name" value="HTH_ARAC_FAMILY_2"/>
    <property type="match status" value="1"/>
</dbReference>
<name>A0ABQ1WTJ3_9FLAO</name>
<dbReference type="InterPro" id="IPR009057">
    <property type="entry name" value="Homeodomain-like_sf"/>
</dbReference>
<comment type="caution">
    <text evidence="5">The sequence shown here is derived from an EMBL/GenBank/DDBJ whole genome shotgun (WGS) entry which is preliminary data.</text>
</comment>
<dbReference type="SMART" id="SM00342">
    <property type="entry name" value="HTH_ARAC"/>
    <property type="match status" value="1"/>
</dbReference>
<evidence type="ECO:0000256" key="1">
    <source>
        <dbReference type="ARBA" id="ARBA00023015"/>
    </source>
</evidence>
<keyword evidence="6" id="KW-1185">Reference proteome</keyword>
<gene>
    <name evidence="5" type="ORF">GCM10011532_31090</name>
</gene>
<keyword evidence="2" id="KW-0238">DNA-binding</keyword>
<dbReference type="RefSeq" id="WP_011709556.1">
    <property type="nucleotide sequence ID" value="NZ_BMIX01000010.1"/>
</dbReference>
<dbReference type="Pfam" id="PF12833">
    <property type="entry name" value="HTH_18"/>
    <property type="match status" value="1"/>
</dbReference>
<evidence type="ECO:0000313" key="6">
    <source>
        <dbReference type="Proteomes" id="UP000605733"/>
    </source>
</evidence>
<evidence type="ECO:0000256" key="3">
    <source>
        <dbReference type="ARBA" id="ARBA00023163"/>
    </source>
</evidence>
<dbReference type="InterPro" id="IPR020449">
    <property type="entry name" value="Tscrpt_reg_AraC-type_HTH"/>
</dbReference>
<keyword evidence="1" id="KW-0805">Transcription regulation</keyword>
<dbReference type="PANTHER" id="PTHR47893:SF1">
    <property type="entry name" value="REGULATORY PROTEIN PCHR"/>
    <property type="match status" value="1"/>
</dbReference>
<evidence type="ECO:0000259" key="4">
    <source>
        <dbReference type="PROSITE" id="PS01124"/>
    </source>
</evidence>
<organism evidence="5 6">
    <name type="scientific">Christiangramia forsetii</name>
    <dbReference type="NCBI Taxonomy" id="411153"/>
    <lineage>
        <taxon>Bacteria</taxon>
        <taxon>Pseudomonadati</taxon>
        <taxon>Bacteroidota</taxon>
        <taxon>Flavobacteriia</taxon>
        <taxon>Flavobacteriales</taxon>
        <taxon>Flavobacteriaceae</taxon>
        <taxon>Christiangramia</taxon>
    </lineage>
</organism>
<dbReference type="SUPFAM" id="SSF46689">
    <property type="entry name" value="Homeodomain-like"/>
    <property type="match status" value="1"/>
</dbReference>
<evidence type="ECO:0000313" key="5">
    <source>
        <dbReference type="EMBL" id="GGG44924.1"/>
    </source>
</evidence>
<proteinExistence type="predicted"/>
<dbReference type="InterPro" id="IPR053142">
    <property type="entry name" value="PchR_regulatory_protein"/>
</dbReference>
<reference evidence="6" key="1">
    <citation type="journal article" date="2019" name="Int. J. Syst. Evol. Microbiol.">
        <title>The Global Catalogue of Microorganisms (GCM) 10K type strain sequencing project: providing services to taxonomists for standard genome sequencing and annotation.</title>
        <authorList>
            <consortium name="The Broad Institute Genomics Platform"/>
            <consortium name="The Broad Institute Genome Sequencing Center for Infectious Disease"/>
            <person name="Wu L."/>
            <person name="Ma J."/>
        </authorList>
    </citation>
    <scope>NUCLEOTIDE SEQUENCE [LARGE SCALE GENOMIC DNA]</scope>
    <source>
        <strain evidence="6">CGMCC 1.15422</strain>
    </source>
</reference>
<dbReference type="Proteomes" id="UP000605733">
    <property type="component" value="Unassembled WGS sequence"/>
</dbReference>
<keyword evidence="3" id="KW-0804">Transcription</keyword>
<accession>A0ABQ1WTJ3</accession>
<dbReference type="PRINTS" id="PR00032">
    <property type="entry name" value="HTHARAC"/>
</dbReference>
<dbReference type="PANTHER" id="PTHR47893">
    <property type="entry name" value="REGULATORY PROTEIN PCHR"/>
    <property type="match status" value="1"/>
</dbReference>
<feature type="domain" description="HTH araC/xylS-type" evidence="4">
    <location>
        <begin position="239"/>
        <end position="337"/>
    </location>
</feature>
<protein>
    <recommendedName>
        <fullName evidence="4">HTH araC/xylS-type domain-containing protein</fullName>
    </recommendedName>
</protein>
<dbReference type="EMBL" id="BMIX01000010">
    <property type="protein sequence ID" value="GGG44924.1"/>
    <property type="molecule type" value="Genomic_DNA"/>
</dbReference>